<feature type="region of interest" description="Disordered" evidence="1">
    <location>
        <begin position="21"/>
        <end position="50"/>
    </location>
</feature>
<proteinExistence type="predicted"/>
<protein>
    <submittedName>
        <fullName evidence="2">Uncharacterized protein</fullName>
    </submittedName>
</protein>
<evidence type="ECO:0000256" key="1">
    <source>
        <dbReference type="SAM" id="MobiDB-lite"/>
    </source>
</evidence>
<feature type="region of interest" description="Disordered" evidence="1">
    <location>
        <begin position="431"/>
        <end position="459"/>
    </location>
</feature>
<accession>A0A4Q9MV37</accession>
<dbReference type="EMBL" id="ML143408">
    <property type="protein sequence ID" value="TBU30146.1"/>
    <property type="molecule type" value="Genomic_DNA"/>
</dbReference>
<organism evidence="2">
    <name type="scientific">Dichomitus squalens</name>
    <dbReference type="NCBI Taxonomy" id="114155"/>
    <lineage>
        <taxon>Eukaryota</taxon>
        <taxon>Fungi</taxon>
        <taxon>Dikarya</taxon>
        <taxon>Basidiomycota</taxon>
        <taxon>Agaricomycotina</taxon>
        <taxon>Agaricomycetes</taxon>
        <taxon>Polyporales</taxon>
        <taxon>Polyporaceae</taxon>
        <taxon>Dichomitus</taxon>
    </lineage>
</organism>
<feature type="compositionally biased region" description="Low complexity" evidence="1">
    <location>
        <begin position="442"/>
        <end position="457"/>
    </location>
</feature>
<sequence>MPLTIPEPHPSGVVFMNVASHSEPGQASAPPEQSQLQKLPPSPFLQPLPISGSRCSSPGPSFPYADLATTSGASDTTCHSPTMTAYKPGVAENVVRLIPIFDHAIRPALRMDITFCEASQLFLLQNLDGRQVRMTMGQILRRYSPQIASIDVDATGLPNPSNPKTMACAVILPFTPDAVASEEEQTCPHISGHSLPILPALEHLSVTTSRALSIRTLLKFLQYTPLLKTLTVTNGGHHQAILPDDVAKIKEPNLPYLEHVSINGLLTHTVEQLLNKLSPSIHLRTTLQVHFHTPSFPAFKADSVLHTLLVPVRHAHLSYAALGDRDNDTYSHALFQPDQAQGAGGSKSYTDYLFSFSDDMGRVQLHWHWSEERGATPYLGHISLATRSLARVRTVSLALYNVRPSATDLRHVLQSFSALAHVHLHVTQPEGRPGGAWHVHGDPSGDSSDSASYSGSSCPGHVPLTSHHGEFSMRAAHVVRRIADVTTLFAFGLAQRLAKAQSQCCPCTPAHGGALDGEGARGREQLAPRLAPVWYRPLWALMVRKPVSGSPRSH</sequence>
<evidence type="ECO:0000313" key="2">
    <source>
        <dbReference type="EMBL" id="TBU30146.1"/>
    </source>
</evidence>
<dbReference type="OrthoDB" id="2751625at2759"/>
<dbReference type="AlphaFoldDB" id="A0A4Q9MV37"/>
<dbReference type="Proteomes" id="UP000292957">
    <property type="component" value="Unassembled WGS sequence"/>
</dbReference>
<gene>
    <name evidence="2" type="ORF">BD311DRAFT_777104</name>
</gene>
<name>A0A4Q9MV37_9APHY</name>
<reference evidence="2" key="1">
    <citation type="submission" date="2019-01" db="EMBL/GenBank/DDBJ databases">
        <title>Draft genome sequences of three monokaryotic isolates of the white-rot basidiomycete fungus Dichomitus squalens.</title>
        <authorList>
            <consortium name="DOE Joint Genome Institute"/>
            <person name="Lopez S.C."/>
            <person name="Andreopoulos B."/>
            <person name="Pangilinan J."/>
            <person name="Lipzen A."/>
            <person name="Riley R."/>
            <person name="Ahrendt S."/>
            <person name="Ng V."/>
            <person name="Barry K."/>
            <person name="Daum C."/>
            <person name="Grigoriev I.V."/>
            <person name="Hilden K.S."/>
            <person name="Makela M.R."/>
            <person name="de Vries R.P."/>
        </authorList>
    </citation>
    <scope>NUCLEOTIDE SEQUENCE [LARGE SCALE GENOMIC DNA]</scope>
    <source>
        <strain evidence="2">OM18370.1</strain>
    </source>
</reference>
<feature type="compositionally biased region" description="Polar residues" evidence="1">
    <location>
        <begin position="21"/>
        <end position="37"/>
    </location>
</feature>